<dbReference type="OrthoDB" id="9809622at2"/>
<dbReference type="AlphaFoldDB" id="A0A371NWN0"/>
<dbReference type="EMBL" id="QUAB01000015">
    <property type="protein sequence ID" value="REJ07585.1"/>
    <property type="molecule type" value="Genomic_DNA"/>
</dbReference>
<comment type="caution">
    <text evidence="1">The sequence shown here is derived from an EMBL/GenBank/DDBJ whole genome shotgun (WGS) entry which is preliminary data.</text>
</comment>
<reference evidence="1 2" key="1">
    <citation type="submission" date="2018-08" db="EMBL/GenBank/DDBJ databases">
        <title>Isolation, diversity and antifungal activity of Actinobacteria from cow dung.</title>
        <authorList>
            <person name="Ling L."/>
        </authorList>
    </citation>
    <scope>NUCLEOTIDE SEQUENCE [LARGE SCALE GENOMIC DNA]</scope>
    <source>
        <strain evidence="1 2">NEAU-LLE</strain>
    </source>
</reference>
<name>A0A371NWN0_9MICO</name>
<protein>
    <recommendedName>
        <fullName evidence="3">Glycosyltransferase</fullName>
    </recommendedName>
</protein>
<sequence length="403" mass="43657">MSSERSFKQRVVAQMPDPIAERLLPWKRASFRAAGTASVPRAERRLLIGPVNSAGQAHAWAQAASRIPETAAMNVMFRADEDLFSFPADQSVSTAYAITNVRWQRAQRRAVVRRFSHVLIESGRRLFGPGIGVREDIGDLALHDVHVGLLWHGSDIRLPSVHARMDPDSPFLSGTYPDQAQLERIAARNHELIAATGLPNFVSTPDLLAFVPHASWLPVVVDHRRWSSAAGGAVLERERPVVVHAPSRAGLKGTALIAGLLRRMDAEGVIDYREVVGIPAVEMPRVYGDADIVLDQFSLGIYGVAACEAMAGGRVVVSHVSDQVRATVGAVTGHELPVVEARAADLERVLRAILDDREQARAVAARGPAFVADVHDGRRARDVLAPFLGVGVPPPVGESTRVH</sequence>
<dbReference type="Gene3D" id="3.40.50.2000">
    <property type="entry name" value="Glycogen Phosphorylase B"/>
    <property type="match status" value="1"/>
</dbReference>
<gene>
    <name evidence="1" type="ORF">DY023_02790</name>
</gene>
<evidence type="ECO:0000313" key="1">
    <source>
        <dbReference type="EMBL" id="REJ07585.1"/>
    </source>
</evidence>
<accession>A0A371NWN0</accession>
<keyword evidence="2" id="KW-1185">Reference proteome</keyword>
<proteinExistence type="predicted"/>
<dbReference type="Proteomes" id="UP000262172">
    <property type="component" value="Unassembled WGS sequence"/>
</dbReference>
<organism evidence="1 2">
    <name type="scientific">Microbacterium bovistercoris</name>
    <dbReference type="NCBI Taxonomy" id="2293570"/>
    <lineage>
        <taxon>Bacteria</taxon>
        <taxon>Bacillati</taxon>
        <taxon>Actinomycetota</taxon>
        <taxon>Actinomycetes</taxon>
        <taxon>Micrococcales</taxon>
        <taxon>Microbacteriaceae</taxon>
        <taxon>Microbacterium</taxon>
    </lineage>
</organism>
<dbReference type="RefSeq" id="WP_116240830.1">
    <property type="nucleotide sequence ID" value="NZ_QUAB01000015.1"/>
</dbReference>
<evidence type="ECO:0008006" key="3">
    <source>
        <dbReference type="Google" id="ProtNLM"/>
    </source>
</evidence>
<evidence type="ECO:0000313" key="2">
    <source>
        <dbReference type="Proteomes" id="UP000262172"/>
    </source>
</evidence>